<evidence type="ECO:0000313" key="1">
    <source>
        <dbReference type="EMBL" id="QKU34911.1"/>
    </source>
</evidence>
<organism evidence="1">
    <name type="scientific">Tupanvirus soda lake</name>
    <dbReference type="NCBI Taxonomy" id="2126985"/>
    <lineage>
        <taxon>Viruses</taxon>
        <taxon>Varidnaviria</taxon>
        <taxon>Bamfordvirae</taxon>
        <taxon>Nucleocytoviricota</taxon>
        <taxon>Megaviricetes</taxon>
        <taxon>Imitervirales</taxon>
        <taxon>Mimiviridae</taxon>
        <taxon>Megamimivirinae</taxon>
        <taxon>Tupanvirus</taxon>
        <taxon>Tupanvirus salinum</taxon>
    </lineage>
</organism>
<dbReference type="GeneID" id="80518328"/>
<name>A0A6N1P1H2_9VIRU</name>
<protein>
    <submittedName>
        <fullName evidence="1">Putative orfan</fullName>
    </submittedName>
</protein>
<reference evidence="1" key="1">
    <citation type="submission" date="2017-01" db="EMBL/GenBank/DDBJ databases">
        <authorList>
            <person name="Assis F.L."/>
            <person name="Abrahao J.S."/>
            <person name="Silva L."/>
            <person name="Khalil J.B."/>
            <person name="Rodrigues R."/>
            <person name="Silva L.S."/>
            <person name="Arantes T."/>
            <person name="Boratto P."/>
            <person name="Andrade M."/>
            <person name="Kroon E.G."/>
            <person name="Ribeiro B."/>
            <person name="Bergier I."/>
            <person name="Seligmann H."/>
            <person name="Ghigo E."/>
            <person name="Colson P."/>
            <person name="Levasseur A."/>
            <person name="Raoult D."/>
            <person name="Scola B.L."/>
        </authorList>
    </citation>
    <scope>NUCLEOTIDE SEQUENCE</scope>
    <source>
        <strain evidence="1">Soda lake</strain>
    </source>
</reference>
<proteinExistence type="predicted"/>
<sequence>MSLKNGDFMREDENTVEDLENNNLDQIGSYLRDYKNNQYVPALEKAAVDNLASQLKKTPDLIEAFYLGMTMGKYIIPETCNYMQKIMEATYVENIMKREWLNFNVNILTLLDVSSFPRSLKETTRDFGLLLDQVNLYAPAKFYPKVHLQKKIVEQIHIRNFDDITKFNHQFKRIFNHLIDQFLKSDFFQSLSMVDTNSLMKNLEFYVKKYSLNTDANRIYKDQFNLKKLISIDVKQANATFIFLFMGLQLYGDNIIEKIGFDFDKIYSSKEDIINNFNWSAFVKTQLDLYPKDKQIVDDQTFQIMCNTFQHSKMTREIIIGVMAKKKAPGCTMIVNTIFEHMCKGIMYKLVDAMMPILKSHNASIVALSTDEIIIEGIDLELLLKFMNSKPIGEDSFIAEKYLRVEEFKLVQHKLANGKKFYAKYYTNQMPPCLRQVDPNNKVEALEIVSKYWN</sequence>
<reference evidence="1" key="2">
    <citation type="journal article" date="2018" name="Nat. Commun.">
        <title>Tailed giant Tupanvirus possesses the most complete translational apparatus of the known virosphere.</title>
        <authorList>
            <person name="Abrahao J."/>
            <person name="Silva L."/>
            <person name="Silva L.S."/>
            <person name="Khalil J.Y.B."/>
            <person name="Rodrigues R."/>
            <person name="Arantes T."/>
            <person name="Assis F."/>
            <person name="Boratto P."/>
            <person name="Andrade M."/>
            <person name="Kroon E.G."/>
            <person name="Ribeiro B."/>
            <person name="Bergier I."/>
            <person name="Seligmann H."/>
            <person name="Ghigo E."/>
            <person name="Colson P."/>
            <person name="Levasseur A."/>
            <person name="Kroemer G."/>
            <person name="Raoult D."/>
            <person name="La Scola B."/>
        </authorList>
    </citation>
    <scope>NUCLEOTIDE SEQUENCE [LARGE SCALE GENOMIC DNA]</scope>
    <source>
        <strain evidence="1">Soda lake</strain>
    </source>
</reference>
<dbReference type="RefSeq" id="YP_010781564.1">
    <property type="nucleotide sequence ID" value="NC_075039.1"/>
</dbReference>
<accession>A0A6N1P1H2</accession>
<dbReference type="KEGG" id="vg:80518328"/>
<dbReference type="EMBL" id="KY523104">
    <property type="protein sequence ID" value="QKU34911.1"/>
    <property type="molecule type" value="Genomic_DNA"/>
</dbReference>